<comment type="subcellular location">
    <subcellularLocation>
        <location evidence="4">Cell membrane</location>
        <topology evidence="4">Lipid-anchor</topology>
    </subcellularLocation>
</comment>
<dbReference type="HAMAP" id="MF_02071">
    <property type="entry name" value="RlpA"/>
    <property type="match status" value="1"/>
</dbReference>
<evidence type="ECO:0000256" key="3">
    <source>
        <dbReference type="ARBA" id="ARBA00023316"/>
    </source>
</evidence>
<proteinExistence type="inferred from homology"/>
<keyword evidence="4" id="KW-0472">Membrane</keyword>
<evidence type="ECO:0000256" key="7">
    <source>
        <dbReference type="SAM" id="SignalP"/>
    </source>
</evidence>
<evidence type="ECO:0000256" key="6">
    <source>
        <dbReference type="SAM" id="MobiDB-lite"/>
    </source>
</evidence>
<comment type="similarity">
    <text evidence="4 5">Belongs to the RlpA family.</text>
</comment>
<reference evidence="9 10" key="1">
    <citation type="submission" date="2020-05" db="EMBL/GenBank/DDBJ databases">
        <title>Draft genome sequence of Desulfovibrio sp. strain HN2T.</title>
        <authorList>
            <person name="Ueno A."/>
            <person name="Tamazawa S."/>
            <person name="Tamamura S."/>
            <person name="Murakami T."/>
            <person name="Kiyama T."/>
            <person name="Inomata H."/>
            <person name="Amano Y."/>
            <person name="Miyakawa K."/>
            <person name="Tamaki H."/>
            <person name="Naganuma T."/>
            <person name="Kaneko K."/>
        </authorList>
    </citation>
    <scope>NUCLEOTIDE SEQUENCE [LARGE SCALE GENOMIC DNA]</scope>
    <source>
        <strain evidence="9 10">HN2</strain>
    </source>
</reference>
<comment type="function">
    <text evidence="4">Lytic transglycosylase with a strong preference for naked glycan strands that lack stem peptides.</text>
</comment>
<evidence type="ECO:0000256" key="2">
    <source>
        <dbReference type="ARBA" id="ARBA00023239"/>
    </source>
</evidence>
<dbReference type="Pfam" id="PF05036">
    <property type="entry name" value="SPOR"/>
    <property type="match status" value="1"/>
</dbReference>
<dbReference type="SUPFAM" id="SSF110997">
    <property type="entry name" value="Sporulation related repeat"/>
    <property type="match status" value="1"/>
</dbReference>
<sequence length="285" mass="31045">MRQKSLPLIFACIMLAALAFSAGCAKKTVSPPDTYKPAPQAEPSGPTPLQPPSKWQKPKTYTINGRTYTTMSSAAGFVEQGYASWYGKDFHGRKTANGEVYDMYGMTAAHKLLPFNTPVRVTNLETGKSTVLRVNDRGPFIKDRIIDLTYTAAQEIGMAETGTARVRVEALQTPNDTAIAEATLKDEQPSSSFSLVSRAVAAQPNPEAYLPDGRYFVQIGAFGKQSNAEGLKDRMVNQGKPCRVVYDDTRSLWRVQVGPYTRAEGAEQAKGELASLSDGVFVFAD</sequence>
<evidence type="ECO:0000313" key="10">
    <source>
        <dbReference type="Proteomes" id="UP000503840"/>
    </source>
</evidence>
<dbReference type="InterPro" id="IPR007730">
    <property type="entry name" value="SPOR-like_dom"/>
</dbReference>
<dbReference type="Gene3D" id="2.40.40.10">
    <property type="entry name" value="RlpA-like domain"/>
    <property type="match status" value="1"/>
</dbReference>
<dbReference type="NCBIfam" id="TIGR00413">
    <property type="entry name" value="rlpA"/>
    <property type="match status" value="1"/>
</dbReference>
<dbReference type="InterPro" id="IPR009009">
    <property type="entry name" value="RlpA-like_DPBB"/>
</dbReference>
<comment type="caution">
    <text evidence="9">The sequence shown here is derived from an EMBL/GenBank/DDBJ whole genome shotgun (WGS) entry which is preliminary data.</text>
</comment>
<name>A0A7J0BG35_9BACT</name>
<dbReference type="Pfam" id="PF03330">
    <property type="entry name" value="DPBB_1"/>
    <property type="match status" value="1"/>
</dbReference>
<organism evidence="9 10">
    <name type="scientific">Desulfovibrio subterraneus</name>
    <dbReference type="NCBI Taxonomy" id="2718620"/>
    <lineage>
        <taxon>Bacteria</taxon>
        <taxon>Pseudomonadati</taxon>
        <taxon>Thermodesulfobacteriota</taxon>
        <taxon>Desulfovibrionia</taxon>
        <taxon>Desulfovibrionales</taxon>
        <taxon>Desulfovibrionaceae</taxon>
        <taxon>Desulfovibrio</taxon>
    </lineage>
</organism>
<dbReference type="PROSITE" id="PS51724">
    <property type="entry name" value="SPOR"/>
    <property type="match status" value="1"/>
</dbReference>
<keyword evidence="4" id="KW-0449">Lipoprotein</keyword>
<dbReference type="GO" id="GO:0005886">
    <property type="term" value="C:plasma membrane"/>
    <property type="evidence" value="ECO:0007669"/>
    <property type="project" value="UniProtKB-SubCell"/>
</dbReference>
<accession>A0A7J0BG35</accession>
<dbReference type="GO" id="GO:0071555">
    <property type="term" value="P:cell wall organization"/>
    <property type="evidence" value="ECO:0007669"/>
    <property type="project" value="UniProtKB-KW"/>
</dbReference>
<dbReference type="GO" id="GO:0000270">
    <property type="term" value="P:peptidoglycan metabolic process"/>
    <property type="evidence" value="ECO:0007669"/>
    <property type="project" value="UniProtKB-UniRule"/>
</dbReference>
<feature type="region of interest" description="Disordered" evidence="6">
    <location>
        <begin position="31"/>
        <end position="57"/>
    </location>
</feature>
<keyword evidence="10" id="KW-1185">Reference proteome</keyword>
<dbReference type="InterPro" id="IPR036680">
    <property type="entry name" value="SPOR-like_sf"/>
</dbReference>
<evidence type="ECO:0000256" key="5">
    <source>
        <dbReference type="RuleBase" id="RU003495"/>
    </source>
</evidence>
<dbReference type="InterPro" id="IPR036908">
    <property type="entry name" value="RlpA-like_sf"/>
</dbReference>
<dbReference type="EMBL" id="BLVO01000012">
    <property type="protein sequence ID" value="GFM32488.1"/>
    <property type="molecule type" value="Genomic_DNA"/>
</dbReference>
<dbReference type="PROSITE" id="PS51257">
    <property type="entry name" value="PROKAR_LIPOPROTEIN"/>
    <property type="match status" value="1"/>
</dbReference>
<keyword evidence="4" id="KW-0564">Palmitate</keyword>
<dbReference type="RefSeq" id="WP_269890587.1">
    <property type="nucleotide sequence ID" value="NZ_BLVO01000012.1"/>
</dbReference>
<keyword evidence="4" id="KW-1003">Cell membrane</keyword>
<dbReference type="SUPFAM" id="SSF50685">
    <property type="entry name" value="Barwin-like endoglucanases"/>
    <property type="match status" value="1"/>
</dbReference>
<dbReference type="GO" id="GO:0008932">
    <property type="term" value="F:lytic endotransglycosylase activity"/>
    <property type="evidence" value="ECO:0007669"/>
    <property type="project" value="UniProtKB-UniRule"/>
</dbReference>
<dbReference type="CDD" id="cd22268">
    <property type="entry name" value="DPBB_RlpA-like"/>
    <property type="match status" value="1"/>
</dbReference>
<gene>
    <name evidence="4" type="primary">rlpA</name>
    <name evidence="9" type="ORF">DSM101010T_08530</name>
</gene>
<evidence type="ECO:0000256" key="4">
    <source>
        <dbReference type="HAMAP-Rule" id="MF_02071"/>
    </source>
</evidence>
<evidence type="ECO:0000259" key="8">
    <source>
        <dbReference type="PROSITE" id="PS51724"/>
    </source>
</evidence>
<dbReference type="Proteomes" id="UP000503840">
    <property type="component" value="Unassembled WGS sequence"/>
</dbReference>
<dbReference type="PANTHER" id="PTHR34183:SF8">
    <property type="entry name" value="ENDOLYTIC PEPTIDOGLYCAN TRANSGLYCOSYLASE RLPA-RELATED"/>
    <property type="match status" value="1"/>
</dbReference>
<evidence type="ECO:0000313" key="9">
    <source>
        <dbReference type="EMBL" id="GFM32488.1"/>
    </source>
</evidence>
<feature type="chain" id="PRO_5029982329" description="Probable endolytic peptidoglycan transglycosylase RlpA" evidence="7">
    <location>
        <begin position="20"/>
        <end position="285"/>
    </location>
</feature>
<evidence type="ECO:0000256" key="1">
    <source>
        <dbReference type="ARBA" id="ARBA00022729"/>
    </source>
</evidence>
<dbReference type="GO" id="GO:0042834">
    <property type="term" value="F:peptidoglycan binding"/>
    <property type="evidence" value="ECO:0007669"/>
    <property type="project" value="InterPro"/>
</dbReference>
<feature type="domain" description="SPOR" evidence="8">
    <location>
        <begin position="209"/>
        <end position="285"/>
    </location>
</feature>
<keyword evidence="1 7" id="KW-0732">Signal</keyword>
<feature type="signal peptide" evidence="7">
    <location>
        <begin position="1"/>
        <end position="19"/>
    </location>
</feature>
<dbReference type="EC" id="4.2.2.-" evidence="4"/>
<dbReference type="Gene3D" id="3.30.70.1070">
    <property type="entry name" value="Sporulation related repeat"/>
    <property type="match status" value="1"/>
</dbReference>
<dbReference type="InterPro" id="IPR012997">
    <property type="entry name" value="RplA"/>
</dbReference>
<protein>
    <recommendedName>
        <fullName evidence="4">Probable endolytic peptidoglycan transglycosylase RlpA</fullName>
        <ecNumber evidence="4">4.2.2.-</ecNumber>
    </recommendedName>
</protein>
<keyword evidence="3 4" id="KW-0961">Cell wall biogenesis/degradation</keyword>
<dbReference type="AlphaFoldDB" id="A0A7J0BG35"/>
<dbReference type="PANTHER" id="PTHR34183">
    <property type="entry name" value="ENDOLYTIC PEPTIDOGLYCAN TRANSGLYCOSYLASE RLPA"/>
    <property type="match status" value="1"/>
</dbReference>
<dbReference type="InterPro" id="IPR034718">
    <property type="entry name" value="RlpA"/>
</dbReference>
<keyword evidence="2 4" id="KW-0456">Lyase</keyword>